<dbReference type="AlphaFoldDB" id="A0A6J7PKX8"/>
<dbReference type="PANTHER" id="PTHR23131:SF4">
    <property type="entry name" value="METALLO-BETA-LACTAMASE SUPERFAMILY POTEIN"/>
    <property type="match status" value="1"/>
</dbReference>
<evidence type="ECO:0000313" key="5">
    <source>
        <dbReference type="EMBL" id="CAB5005651.1"/>
    </source>
</evidence>
<dbReference type="InterPro" id="IPR036866">
    <property type="entry name" value="RibonucZ/Hydroxyglut_hydro"/>
</dbReference>
<reference evidence="5" key="1">
    <citation type="submission" date="2020-05" db="EMBL/GenBank/DDBJ databases">
        <authorList>
            <person name="Chiriac C."/>
            <person name="Salcher M."/>
            <person name="Ghai R."/>
            <person name="Kavagutti S V."/>
        </authorList>
    </citation>
    <scope>NUCLEOTIDE SEQUENCE</scope>
</reference>
<dbReference type="EMBL" id="CAFBOS010000130">
    <property type="protein sequence ID" value="CAB5005651.1"/>
    <property type="molecule type" value="Genomic_DNA"/>
</dbReference>
<evidence type="ECO:0000313" key="2">
    <source>
        <dbReference type="EMBL" id="CAB4769212.1"/>
    </source>
</evidence>
<evidence type="ECO:0000313" key="3">
    <source>
        <dbReference type="EMBL" id="CAB4826457.1"/>
    </source>
</evidence>
<dbReference type="EMBL" id="CAEZYR010000169">
    <property type="protein sequence ID" value="CAB4769212.1"/>
    <property type="molecule type" value="Genomic_DNA"/>
</dbReference>
<name>A0A6J7PKX8_9ZZZZ</name>
<proteinExistence type="predicted"/>
<dbReference type="PANTHER" id="PTHR23131">
    <property type="entry name" value="ENDORIBONUCLEASE LACTB2"/>
    <property type="match status" value="1"/>
</dbReference>
<dbReference type="Pfam" id="PF00753">
    <property type="entry name" value="Lactamase_B"/>
    <property type="match status" value="1"/>
</dbReference>
<gene>
    <name evidence="2" type="ORF">UFOPK2754_03000</name>
    <name evidence="3" type="ORF">UFOPK3139_01060</name>
    <name evidence="4" type="ORF">UFOPK3543_00572</name>
    <name evidence="5" type="ORF">UFOPK3967_01952</name>
</gene>
<evidence type="ECO:0000259" key="1">
    <source>
        <dbReference type="SMART" id="SM00849"/>
    </source>
</evidence>
<protein>
    <submittedName>
        <fullName evidence="5">Unannotated protein</fullName>
    </submittedName>
</protein>
<organism evidence="5">
    <name type="scientific">freshwater metagenome</name>
    <dbReference type="NCBI Taxonomy" id="449393"/>
    <lineage>
        <taxon>unclassified sequences</taxon>
        <taxon>metagenomes</taxon>
        <taxon>ecological metagenomes</taxon>
    </lineage>
</organism>
<evidence type="ECO:0000313" key="4">
    <source>
        <dbReference type="EMBL" id="CAB4895788.1"/>
    </source>
</evidence>
<dbReference type="InterPro" id="IPR001279">
    <property type="entry name" value="Metallo-B-lactamas"/>
</dbReference>
<dbReference type="EMBL" id="CAFBMH010000013">
    <property type="protein sequence ID" value="CAB4895788.1"/>
    <property type="molecule type" value="Genomic_DNA"/>
</dbReference>
<accession>A0A6J7PKX8</accession>
<dbReference type="Gene3D" id="3.60.15.10">
    <property type="entry name" value="Ribonuclease Z/Hydroxyacylglutathione hydrolase-like"/>
    <property type="match status" value="1"/>
</dbReference>
<feature type="domain" description="Metallo-beta-lactamase" evidence="1">
    <location>
        <begin position="40"/>
        <end position="273"/>
    </location>
</feature>
<dbReference type="InterPro" id="IPR050662">
    <property type="entry name" value="Sec-metab_biosynth-thioest"/>
</dbReference>
<dbReference type="EMBL" id="CAFABA010000034">
    <property type="protein sequence ID" value="CAB4826457.1"/>
    <property type="molecule type" value="Genomic_DNA"/>
</dbReference>
<sequence>MTGERKITKQEQEPATDEITEVAPGVLRTQLPVELPGLGHVNCYLLEDERGVAVIDPGLPGPASWNALLDRLERAGFELRHVHTAVVTHSHFDHFGGAPRLRDEAGADILTHESFRDHFDSSEIFESHDSEILELNPEEELDRIREMMRRPKPWGGRWSPPSDEDLRLFMKMGRRTRRFQVPDPSITVADTQIVKLARREWIAVHTPGHTSDHLCLYDPVEKLFISGDHVLPTITPHIAGHSPGGVITDPLARFFESLKHMHDFDVDLVLPAHGHPFQDLAGRADHILEHHYERLDIIRHAADELPEGTVTDYMRRLFRERSWGDMAESETFAHLEHLRIAGEATTTERDGMLIYRVAL</sequence>
<dbReference type="SMART" id="SM00849">
    <property type="entry name" value="Lactamase_B"/>
    <property type="match status" value="1"/>
</dbReference>
<dbReference type="SUPFAM" id="SSF56281">
    <property type="entry name" value="Metallo-hydrolase/oxidoreductase"/>
    <property type="match status" value="1"/>
</dbReference>